<reference evidence="2" key="1">
    <citation type="submission" date="2020-07" db="EMBL/GenBank/DDBJ databases">
        <title>The High-quality genome of the commercially important snow crab, Chionoecetes opilio.</title>
        <authorList>
            <person name="Jeong J.-H."/>
            <person name="Ryu S."/>
        </authorList>
    </citation>
    <scope>NUCLEOTIDE SEQUENCE</scope>
    <source>
        <strain evidence="2">MADBK_172401_WGS</strain>
        <tissue evidence="2">Digestive gland</tissue>
    </source>
</reference>
<organism evidence="2 3">
    <name type="scientific">Chionoecetes opilio</name>
    <name type="common">Atlantic snow crab</name>
    <name type="synonym">Cancer opilio</name>
    <dbReference type="NCBI Taxonomy" id="41210"/>
    <lineage>
        <taxon>Eukaryota</taxon>
        <taxon>Metazoa</taxon>
        <taxon>Ecdysozoa</taxon>
        <taxon>Arthropoda</taxon>
        <taxon>Crustacea</taxon>
        <taxon>Multicrustacea</taxon>
        <taxon>Malacostraca</taxon>
        <taxon>Eumalacostraca</taxon>
        <taxon>Eucarida</taxon>
        <taxon>Decapoda</taxon>
        <taxon>Pleocyemata</taxon>
        <taxon>Brachyura</taxon>
        <taxon>Eubrachyura</taxon>
        <taxon>Majoidea</taxon>
        <taxon>Majidae</taxon>
        <taxon>Chionoecetes</taxon>
    </lineage>
</organism>
<name>A0A8J4YB21_CHIOP</name>
<evidence type="ECO:0000313" key="2">
    <source>
        <dbReference type="EMBL" id="KAG0720471.1"/>
    </source>
</evidence>
<comment type="caution">
    <text evidence="2">The sequence shown here is derived from an EMBL/GenBank/DDBJ whole genome shotgun (WGS) entry which is preliminary data.</text>
</comment>
<sequence>MATRSAPVSLAKRVLLRGVAGPHRGSPSCRPAEQVKAQYDSMPAPTPAVCRPDRSCPGPGHHTAGTRSGCYGLRHDRASRCVSLVARLVAKPPFPPTRSNPSNDTLPHIPVSPCSDKKIKSPFYSPPREPPDVSELPQEGGLHFTTSKNQSAYYQGFSVHEPF</sequence>
<proteinExistence type="predicted"/>
<gene>
    <name evidence="2" type="ORF">GWK47_048458</name>
</gene>
<keyword evidence="3" id="KW-1185">Reference proteome</keyword>
<evidence type="ECO:0000313" key="3">
    <source>
        <dbReference type="Proteomes" id="UP000770661"/>
    </source>
</evidence>
<dbReference type="AlphaFoldDB" id="A0A8J4YB21"/>
<dbReference type="EMBL" id="JACEEZ010012825">
    <property type="protein sequence ID" value="KAG0720471.1"/>
    <property type="molecule type" value="Genomic_DNA"/>
</dbReference>
<protein>
    <submittedName>
        <fullName evidence="2">Uncharacterized protein</fullName>
    </submittedName>
</protein>
<evidence type="ECO:0000256" key="1">
    <source>
        <dbReference type="SAM" id="MobiDB-lite"/>
    </source>
</evidence>
<accession>A0A8J4YB21</accession>
<feature type="region of interest" description="Disordered" evidence="1">
    <location>
        <begin position="92"/>
        <end position="147"/>
    </location>
</feature>
<dbReference type="Proteomes" id="UP000770661">
    <property type="component" value="Unassembled WGS sequence"/>
</dbReference>